<dbReference type="Pfam" id="PF26607">
    <property type="entry name" value="DUF8189"/>
    <property type="match status" value="1"/>
</dbReference>
<evidence type="ECO:0000256" key="1">
    <source>
        <dbReference type="SAM" id="SignalP"/>
    </source>
</evidence>
<feature type="signal peptide" evidence="1">
    <location>
        <begin position="1"/>
        <end position="18"/>
    </location>
</feature>
<dbReference type="SUPFAM" id="SSF89372">
    <property type="entry name" value="Fucose-specific lectin"/>
    <property type="match status" value="1"/>
</dbReference>
<accession>A0ABW3DQ79</accession>
<reference evidence="4" key="1">
    <citation type="journal article" date="2019" name="Int. J. Syst. Evol. Microbiol.">
        <title>The Global Catalogue of Microorganisms (GCM) 10K type strain sequencing project: providing services to taxonomists for standard genome sequencing and annotation.</title>
        <authorList>
            <consortium name="The Broad Institute Genomics Platform"/>
            <consortium name="The Broad Institute Genome Sequencing Center for Infectious Disease"/>
            <person name="Wu L."/>
            <person name="Ma J."/>
        </authorList>
    </citation>
    <scope>NUCLEOTIDE SEQUENCE [LARGE SCALE GENOMIC DNA]</scope>
    <source>
        <strain evidence="4">CCUG 62974</strain>
    </source>
</reference>
<keyword evidence="1" id="KW-0732">Signal</keyword>
<evidence type="ECO:0000259" key="2">
    <source>
        <dbReference type="Pfam" id="PF26607"/>
    </source>
</evidence>
<name>A0ABW3DQ79_9ACTN</name>
<proteinExistence type="predicted"/>
<dbReference type="InterPro" id="IPR058502">
    <property type="entry name" value="PLL-like_beta-prop"/>
</dbReference>
<evidence type="ECO:0000313" key="3">
    <source>
        <dbReference type="EMBL" id="MFD0885994.1"/>
    </source>
</evidence>
<gene>
    <name evidence="3" type="ORF">ACFQ08_15720</name>
</gene>
<protein>
    <recommendedName>
        <fullName evidence="2">PLL-like beta propeller domain-containing protein</fullName>
    </recommendedName>
</protein>
<keyword evidence="4" id="KW-1185">Reference proteome</keyword>
<feature type="domain" description="PLL-like beta propeller" evidence="2">
    <location>
        <begin position="470"/>
        <end position="722"/>
    </location>
</feature>
<comment type="caution">
    <text evidence="3">The sequence shown here is derived from an EMBL/GenBank/DDBJ whole genome shotgun (WGS) entry which is preliminary data.</text>
</comment>
<sequence length="777" mass="79667">MAAALMVFSGIVVTPPTAANAHRTAQASAWVPPSAGQFHSARVRVARALSIAGNATATLKVTGVGTVPATGVASVALNLSTKATAAGQGALIVYPSDGNQPVGITGARYRGDIWNNDLLVVKVGADGNVKIKNTGALTVTVRADVHGYTLLPEAVTPASAAGSRFVGLTPARILAGHVVPGEGDHTFSPLGMGGVPTSGVSHVVFTLVGSVTAATALIVHPLGTTRPTDANLHASPDGYKDNLVIAELGTDGKVVISNTTPTPVKIWIDVSGYFATPEAAVAGSALVPVQPTRLVNNVNLGGYANHTFSPLGKGGVPASGVTSVGINLTVRSATDTGWVRVFPTAEAMPDTWVAGYPTKTYYNAGAVVAKLGSDGQITVYNGGNHPVELSVDVYAYTVPACAPPPAPASSGVEIERYSPTTVLQASPLPGASLGTLEYAFSDNVGRLVHGRQGSLDDFNTIQWQVISDVETSAVSGRPGMIEQADGRLRVMALTTTGNVWLRPQAAKHPPAWAGWTNLGGLMSSPPVVAKRSDNVVVAFAVDAGGTLWASPQEGQNGGQGCWSPLAMTGLTGAPVVVRVATGLQVFARDTAGTIKTGLYADGSLSGVTSLGGSGLTGTPAVAFYPGSRLRVFARAGDGSIVTQMQDAAGDFPGTWEQVGSFVAAGSPSALLSPITGTAEVVARDADGAIHFTGETTQGSGTWRAWKRVDTDIQVVAATDPTVFPYTGSSGQTWAYAVRDLDNRSYVFTVRTNPAAAWGDLQDDAVTFVPHTLPEPPK</sequence>
<dbReference type="EMBL" id="JBHTHX010000487">
    <property type="protein sequence ID" value="MFD0885994.1"/>
    <property type="molecule type" value="Genomic_DNA"/>
</dbReference>
<feature type="chain" id="PRO_5046833000" description="PLL-like beta propeller domain-containing protein" evidence="1">
    <location>
        <begin position="19"/>
        <end position="777"/>
    </location>
</feature>
<evidence type="ECO:0000313" key="4">
    <source>
        <dbReference type="Proteomes" id="UP001597024"/>
    </source>
</evidence>
<dbReference type="Gene3D" id="2.120.10.70">
    <property type="entry name" value="Fucose-specific lectin"/>
    <property type="match status" value="1"/>
</dbReference>
<organism evidence="3 4">
    <name type="scientific">Streptosporangium algeriense</name>
    <dbReference type="NCBI Taxonomy" id="1682748"/>
    <lineage>
        <taxon>Bacteria</taxon>
        <taxon>Bacillati</taxon>
        <taxon>Actinomycetota</taxon>
        <taxon>Actinomycetes</taxon>
        <taxon>Streptosporangiales</taxon>
        <taxon>Streptosporangiaceae</taxon>
        <taxon>Streptosporangium</taxon>
    </lineage>
</organism>
<dbReference type="Proteomes" id="UP001597024">
    <property type="component" value="Unassembled WGS sequence"/>
</dbReference>